<name>A0ABV5P6Y4_STRCM</name>
<gene>
    <name evidence="2" type="ORF">ACFFTU_02635</name>
</gene>
<dbReference type="EMBL" id="JBHMCR010000002">
    <property type="protein sequence ID" value="MFB9518848.1"/>
    <property type="molecule type" value="Genomic_DNA"/>
</dbReference>
<sequence length="77" mass="7724">MIGGDAPGLLLPRLLGDALDLRGFTGGPLDPVPRIDHAATAVLGGGFLLLVAAAVAVETALAGRRKLGAVLRLGEQT</sequence>
<evidence type="ECO:0008006" key="4">
    <source>
        <dbReference type="Google" id="ProtNLM"/>
    </source>
</evidence>
<keyword evidence="1" id="KW-1133">Transmembrane helix</keyword>
<feature type="transmembrane region" description="Helical" evidence="1">
    <location>
        <begin position="38"/>
        <end position="57"/>
    </location>
</feature>
<accession>A0ABV5P6Y4</accession>
<protein>
    <recommendedName>
        <fullName evidence="4">ABC transporter permease</fullName>
    </recommendedName>
</protein>
<evidence type="ECO:0000313" key="2">
    <source>
        <dbReference type="EMBL" id="MFB9518848.1"/>
    </source>
</evidence>
<dbReference type="RefSeq" id="WP_345217485.1">
    <property type="nucleotide sequence ID" value="NZ_BAAAXE010000001.1"/>
</dbReference>
<keyword evidence="1" id="KW-0472">Membrane</keyword>
<evidence type="ECO:0000256" key="1">
    <source>
        <dbReference type="SAM" id="Phobius"/>
    </source>
</evidence>
<comment type="caution">
    <text evidence="2">The sequence shown here is derived from an EMBL/GenBank/DDBJ whole genome shotgun (WGS) entry which is preliminary data.</text>
</comment>
<organism evidence="2 3">
    <name type="scientific">Streptomyces cremeus</name>
    <dbReference type="NCBI Taxonomy" id="66881"/>
    <lineage>
        <taxon>Bacteria</taxon>
        <taxon>Bacillati</taxon>
        <taxon>Actinomycetota</taxon>
        <taxon>Actinomycetes</taxon>
        <taxon>Kitasatosporales</taxon>
        <taxon>Streptomycetaceae</taxon>
        <taxon>Streptomyces</taxon>
    </lineage>
</organism>
<proteinExistence type="predicted"/>
<keyword evidence="3" id="KW-1185">Reference proteome</keyword>
<dbReference type="Proteomes" id="UP001589718">
    <property type="component" value="Unassembled WGS sequence"/>
</dbReference>
<evidence type="ECO:0000313" key="3">
    <source>
        <dbReference type="Proteomes" id="UP001589718"/>
    </source>
</evidence>
<reference evidence="2 3" key="1">
    <citation type="submission" date="2024-09" db="EMBL/GenBank/DDBJ databases">
        <authorList>
            <person name="Sun Q."/>
            <person name="Mori K."/>
        </authorList>
    </citation>
    <scope>NUCLEOTIDE SEQUENCE [LARGE SCALE GENOMIC DNA]</scope>
    <source>
        <strain evidence="2 3">JCM 4362</strain>
    </source>
</reference>
<keyword evidence="1" id="KW-0812">Transmembrane</keyword>